<evidence type="ECO:0000256" key="2">
    <source>
        <dbReference type="ARBA" id="ARBA00023125"/>
    </source>
</evidence>
<dbReference type="EMBL" id="BMPQ01000014">
    <property type="protein sequence ID" value="GGK85476.1"/>
    <property type="molecule type" value="Genomic_DNA"/>
</dbReference>
<dbReference type="PROSITE" id="PS51078">
    <property type="entry name" value="ICLR_ED"/>
    <property type="match status" value="1"/>
</dbReference>
<dbReference type="GO" id="GO:0003677">
    <property type="term" value="F:DNA binding"/>
    <property type="evidence" value="ECO:0007669"/>
    <property type="project" value="UniProtKB-KW"/>
</dbReference>
<accession>A0A917R375</accession>
<keyword evidence="2" id="KW-0238">DNA-binding</keyword>
<evidence type="ECO:0000256" key="1">
    <source>
        <dbReference type="ARBA" id="ARBA00023015"/>
    </source>
</evidence>
<reference evidence="7" key="1">
    <citation type="journal article" date="2014" name="Int. J. Syst. Evol. Microbiol.">
        <title>Complete genome sequence of Corynebacterium casei LMG S-19264T (=DSM 44701T), isolated from a smear-ripened cheese.</title>
        <authorList>
            <consortium name="US DOE Joint Genome Institute (JGI-PGF)"/>
            <person name="Walter F."/>
            <person name="Albersmeier A."/>
            <person name="Kalinowski J."/>
            <person name="Ruckert C."/>
        </authorList>
    </citation>
    <scope>NUCLEOTIDE SEQUENCE</scope>
    <source>
        <strain evidence="7">JCM 3035</strain>
    </source>
</reference>
<sequence length="250" mass="26447">MGEARGSGSEPGEPDAPKPSVQTLDRGLRLLELIALSHEPLSLAELSQRMGLHRSIVYRLLRTLQDHRLIAHTPQGYVLGTRAQSLGRRTLPVLQRIAKPEIAKLAARVGLTAFFVVRDGDEAVTLVSVEVESARSRTVYTPGDRHPLILGSPGIAMLAAEPPRDDERPEITRARAAGYATSRSEVVLGLGSLSASVVSPSGNAVASVSIVFTVERPGPAEIEAVLDTARVITGRLHTALSTGAVLPGVG</sequence>
<dbReference type="PROSITE" id="PS51077">
    <property type="entry name" value="HTH_ICLR"/>
    <property type="match status" value="1"/>
</dbReference>
<name>A0A917R375_9ACTN</name>
<organism evidence="7 8">
    <name type="scientific">Streptomyces flaveus</name>
    <dbReference type="NCBI Taxonomy" id="66370"/>
    <lineage>
        <taxon>Bacteria</taxon>
        <taxon>Bacillati</taxon>
        <taxon>Actinomycetota</taxon>
        <taxon>Actinomycetes</taxon>
        <taxon>Kitasatosporales</taxon>
        <taxon>Streptomycetaceae</taxon>
        <taxon>Streptomyces</taxon>
        <taxon>Streptomyces aurantiacus group</taxon>
    </lineage>
</organism>
<evidence type="ECO:0000259" key="6">
    <source>
        <dbReference type="PROSITE" id="PS51078"/>
    </source>
</evidence>
<dbReference type="GO" id="GO:0045892">
    <property type="term" value="P:negative regulation of DNA-templated transcription"/>
    <property type="evidence" value="ECO:0007669"/>
    <property type="project" value="TreeGrafter"/>
</dbReference>
<dbReference type="SUPFAM" id="SSF46785">
    <property type="entry name" value="Winged helix' DNA-binding domain"/>
    <property type="match status" value="1"/>
</dbReference>
<dbReference type="InterPro" id="IPR029016">
    <property type="entry name" value="GAF-like_dom_sf"/>
</dbReference>
<dbReference type="AlphaFoldDB" id="A0A917R375"/>
<dbReference type="Pfam" id="PF09339">
    <property type="entry name" value="HTH_IclR"/>
    <property type="match status" value="1"/>
</dbReference>
<comment type="caution">
    <text evidence="7">The sequence shown here is derived from an EMBL/GenBank/DDBJ whole genome shotgun (WGS) entry which is preliminary data.</text>
</comment>
<dbReference type="Gene3D" id="3.30.450.40">
    <property type="match status" value="2"/>
</dbReference>
<feature type="domain" description="IclR-ED" evidence="6">
    <location>
        <begin position="82"/>
        <end position="242"/>
    </location>
</feature>
<protein>
    <submittedName>
        <fullName evidence="7">Transcriptional regulator</fullName>
    </submittedName>
</protein>
<gene>
    <name evidence="7" type="ORF">GCM10010094_53390</name>
</gene>
<evidence type="ECO:0000256" key="4">
    <source>
        <dbReference type="SAM" id="MobiDB-lite"/>
    </source>
</evidence>
<evidence type="ECO:0000259" key="5">
    <source>
        <dbReference type="PROSITE" id="PS51077"/>
    </source>
</evidence>
<feature type="region of interest" description="Disordered" evidence="4">
    <location>
        <begin position="1"/>
        <end position="21"/>
    </location>
</feature>
<dbReference type="InterPro" id="IPR036388">
    <property type="entry name" value="WH-like_DNA-bd_sf"/>
</dbReference>
<feature type="domain" description="HTH iclR-type" evidence="5">
    <location>
        <begin position="21"/>
        <end position="81"/>
    </location>
</feature>
<dbReference type="InterPro" id="IPR014757">
    <property type="entry name" value="Tscrpt_reg_IclR_C"/>
</dbReference>
<dbReference type="SMART" id="SM00346">
    <property type="entry name" value="HTH_ICLR"/>
    <property type="match status" value="1"/>
</dbReference>
<evidence type="ECO:0000313" key="7">
    <source>
        <dbReference type="EMBL" id="GGK85476.1"/>
    </source>
</evidence>
<proteinExistence type="predicted"/>
<dbReference type="Proteomes" id="UP000637788">
    <property type="component" value="Unassembled WGS sequence"/>
</dbReference>
<dbReference type="RefSeq" id="WP_189324365.1">
    <property type="nucleotide sequence ID" value="NZ_BMPQ01000014.1"/>
</dbReference>
<dbReference type="GO" id="GO:0003700">
    <property type="term" value="F:DNA-binding transcription factor activity"/>
    <property type="evidence" value="ECO:0007669"/>
    <property type="project" value="TreeGrafter"/>
</dbReference>
<evidence type="ECO:0000313" key="8">
    <source>
        <dbReference type="Proteomes" id="UP000637788"/>
    </source>
</evidence>
<dbReference type="PANTHER" id="PTHR30136">
    <property type="entry name" value="HELIX-TURN-HELIX TRANSCRIPTIONAL REGULATOR, ICLR FAMILY"/>
    <property type="match status" value="1"/>
</dbReference>
<keyword evidence="3" id="KW-0804">Transcription</keyword>
<dbReference type="PANTHER" id="PTHR30136:SF24">
    <property type="entry name" value="HTH-TYPE TRANSCRIPTIONAL REPRESSOR ALLR"/>
    <property type="match status" value="1"/>
</dbReference>
<dbReference type="Gene3D" id="1.10.10.10">
    <property type="entry name" value="Winged helix-like DNA-binding domain superfamily/Winged helix DNA-binding domain"/>
    <property type="match status" value="1"/>
</dbReference>
<dbReference type="SUPFAM" id="SSF55781">
    <property type="entry name" value="GAF domain-like"/>
    <property type="match status" value="1"/>
</dbReference>
<dbReference type="InterPro" id="IPR036390">
    <property type="entry name" value="WH_DNA-bd_sf"/>
</dbReference>
<evidence type="ECO:0000256" key="3">
    <source>
        <dbReference type="ARBA" id="ARBA00023163"/>
    </source>
</evidence>
<dbReference type="InterPro" id="IPR005471">
    <property type="entry name" value="Tscrpt_reg_IclR_N"/>
</dbReference>
<dbReference type="InterPro" id="IPR050707">
    <property type="entry name" value="HTH_MetabolicPath_Reg"/>
</dbReference>
<reference evidence="7" key="2">
    <citation type="submission" date="2020-09" db="EMBL/GenBank/DDBJ databases">
        <authorList>
            <person name="Sun Q."/>
            <person name="Ohkuma M."/>
        </authorList>
    </citation>
    <scope>NUCLEOTIDE SEQUENCE</scope>
    <source>
        <strain evidence="7">JCM 3035</strain>
    </source>
</reference>
<keyword evidence="8" id="KW-1185">Reference proteome</keyword>
<keyword evidence="1" id="KW-0805">Transcription regulation</keyword>